<gene>
    <name evidence="4" type="ordered locus">Sfla_6081</name>
</gene>
<dbReference type="EMBL" id="CP002475">
    <property type="protein sequence ID" value="ADW07464.1"/>
    <property type="molecule type" value="Genomic_DNA"/>
</dbReference>
<feature type="domain" description="Transcriptional repressor PaaX-like central Cas2-like" evidence="3">
    <location>
        <begin position="105"/>
        <end position="184"/>
    </location>
</feature>
<dbReference type="PANTHER" id="PTHR30319:SF1">
    <property type="entry name" value="TRANSCRIPTIONAL REPRESSOR PAAX"/>
    <property type="match status" value="1"/>
</dbReference>
<accession>A0A8D4BI88</accession>
<dbReference type="PANTHER" id="PTHR30319">
    <property type="entry name" value="PHENYLACETIC ACID REGULATOR-RELATED TRANSCRIPTIONAL REPRESSOR"/>
    <property type="match status" value="1"/>
</dbReference>
<evidence type="ECO:0000313" key="4">
    <source>
        <dbReference type="EMBL" id="ADW07464.1"/>
    </source>
</evidence>
<dbReference type="InterPro" id="IPR048846">
    <property type="entry name" value="PaaX-like_central"/>
</dbReference>
<dbReference type="InterPro" id="IPR012906">
    <property type="entry name" value="PaaX-like_N"/>
</dbReference>
<dbReference type="Gene3D" id="3.30.70.2650">
    <property type="match status" value="1"/>
</dbReference>
<dbReference type="Gene3D" id="1.10.10.10">
    <property type="entry name" value="Winged helix-like DNA-binding domain superfamily/Winged helix DNA-binding domain"/>
    <property type="match status" value="1"/>
</dbReference>
<dbReference type="Proteomes" id="UP000002066">
    <property type="component" value="Chromosome"/>
</dbReference>
<sequence>MTAATRSDTPGAANRETRHGPLITTLFGLYARGEANWLSVASLVRIMSDLGVEAPAVRSSVSRMKRRGILESVRHGSTAGYSLADSTLRTLAEGDVRIFERARATVEDGWLLVVFSVPETEREKRHELRTSLTRLGFGTAAPGAWIAPGNLGTETRRTLESRRLTGYVDIFRADHLAFGDLRSKVSTWWDLDELAEMYADFLRRHSPLADPSSWARATPREAFRAYVPMLTEWRRLPYRDPGIPLALLPDDWKGSTAGALFDELDDILSERAREHALTVIHGAAR</sequence>
<proteinExistence type="predicted"/>
<dbReference type="PIRSF" id="PIRSF020623">
    <property type="entry name" value="PaaX"/>
    <property type="match status" value="1"/>
</dbReference>
<name>A0A8D4BI88_STRFA</name>
<dbReference type="InterPro" id="IPR011965">
    <property type="entry name" value="PaaX_trns_reg"/>
</dbReference>
<dbReference type="Gene3D" id="1.20.58.1460">
    <property type="match status" value="1"/>
</dbReference>
<evidence type="ECO:0000259" key="3">
    <source>
        <dbReference type="Pfam" id="PF20803"/>
    </source>
</evidence>
<dbReference type="KEGG" id="sfa:Sfla_6081"/>
<protein>
    <submittedName>
        <fullName evidence="4">Transcriptional regulator, PaaX family</fullName>
    </submittedName>
</protein>
<feature type="domain" description="Transcriptional repressor PaaX-like C-terminal" evidence="2">
    <location>
        <begin position="189"/>
        <end position="276"/>
    </location>
</feature>
<dbReference type="InterPro" id="IPR013225">
    <property type="entry name" value="PaaX_C"/>
</dbReference>
<dbReference type="InterPro" id="IPR036388">
    <property type="entry name" value="WH-like_DNA-bd_sf"/>
</dbReference>
<dbReference type="GO" id="GO:0006351">
    <property type="term" value="P:DNA-templated transcription"/>
    <property type="evidence" value="ECO:0007669"/>
    <property type="project" value="InterPro"/>
</dbReference>
<evidence type="ECO:0000259" key="1">
    <source>
        <dbReference type="Pfam" id="PF07848"/>
    </source>
</evidence>
<feature type="domain" description="Transcriptional repressor PaaX-like N-terminal" evidence="1">
    <location>
        <begin position="22"/>
        <end position="86"/>
    </location>
</feature>
<evidence type="ECO:0000313" key="5">
    <source>
        <dbReference type="Proteomes" id="UP000002066"/>
    </source>
</evidence>
<dbReference type="OrthoDB" id="2270427at2"/>
<dbReference type="Pfam" id="PF08223">
    <property type="entry name" value="PaaX_C"/>
    <property type="match status" value="1"/>
</dbReference>
<dbReference type="Pfam" id="PF07848">
    <property type="entry name" value="PaaX"/>
    <property type="match status" value="1"/>
</dbReference>
<dbReference type="Pfam" id="PF20803">
    <property type="entry name" value="PaaX_M"/>
    <property type="match status" value="1"/>
</dbReference>
<evidence type="ECO:0000259" key="2">
    <source>
        <dbReference type="Pfam" id="PF08223"/>
    </source>
</evidence>
<reference evidence="4 5" key="1">
    <citation type="submission" date="2011-01" db="EMBL/GenBank/DDBJ databases">
        <title>Complete sequence of chromosome of Streptomyces flavogriseus ATCC 33331.</title>
        <authorList>
            <consortium name="US DOE Joint Genome Institute"/>
            <person name="Lucas S."/>
            <person name="Copeland A."/>
            <person name="Lapidus A."/>
            <person name="Cheng J.-F."/>
            <person name="Goodwin L."/>
            <person name="Pitluck S."/>
            <person name="Davenport K."/>
            <person name="Detter J.C."/>
            <person name="Han C."/>
            <person name="Tapia R."/>
            <person name="Land M."/>
            <person name="Hauser L."/>
            <person name="Kyrpides N."/>
            <person name="Ivanova N."/>
            <person name="Ovchinnikova G."/>
            <person name="Pagani I."/>
            <person name="Brumm P."/>
            <person name="Mead D."/>
            <person name="Woyke T."/>
        </authorList>
    </citation>
    <scope>NUCLEOTIDE SEQUENCE [LARGE SCALE GENOMIC DNA]</scope>
    <source>
        <strain evidence="5">ATCC 33331 / IAF-45CD</strain>
    </source>
</reference>
<dbReference type="AlphaFoldDB" id="A0A8D4BI88"/>
<organism evidence="4 5">
    <name type="scientific">Streptomyces pratensis (strain ATCC 33331 / IAF-45CD)</name>
    <dbReference type="NCBI Taxonomy" id="591167"/>
    <lineage>
        <taxon>Bacteria</taxon>
        <taxon>Bacillati</taxon>
        <taxon>Actinomycetota</taxon>
        <taxon>Actinomycetes</taxon>
        <taxon>Kitasatosporales</taxon>
        <taxon>Streptomycetaceae</taxon>
        <taxon>Streptomyces</taxon>
    </lineage>
</organism>